<organism evidence="1">
    <name type="scientific">bioreactor metagenome</name>
    <dbReference type="NCBI Taxonomy" id="1076179"/>
    <lineage>
        <taxon>unclassified sequences</taxon>
        <taxon>metagenomes</taxon>
        <taxon>ecological metagenomes</taxon>
    </lineage>
</organism>
<dbReference type="EMBL" id="VSSQ01033189">
    <property type="protein sequence ID" value="MPM84711.1"/>
    <property type="molecule type" value="Genomic_DNA"/>
</dbReference>
<proteinExistence type="predicted"/>
<comment type="caution">
    <text evidence="1">The sequence shown here is derived from an EMBL/GenBank/DDBJ whole genome shotgun (WGS) entry which is preliminary data.</text>
</comment>
<accession>A0A645D642</accession>
<sequence>MDLAYFTTAAAGGAFGHSGTGLSTLAATGGTNFVTGDLNLFFDAKNGLFKGQTHRIAQVSATARSVLALAAVTRSEAEEFAKDVREIHAGPIRHTPGTVQPIFTVLVVHTALIVI</sequence>
<gene>
    <name evidence="1" type="ORF">SDC9_131784</name>
</gene>
<reference evidence="1" key="1">
    <citation type="submission" date="2019-08" db="EMBL/GenBank/DDBJ databases">
        <authorList>
            <person name="Kucharzyk K."/>
            <person name="Murdoch R.W."/>
            <person name="Higgins S."/>
            <person name="Loffler F."/>
        </authorList>
    </citation>
    <scope>NUCLEOTIDE SEQUENCE</scope>
</reference>
<dbReference type="AlphaFoldDB" id="A0A645D642"/>
<evidence type="ECO:0000313" key="1">
    <source>
        <dbReference type="EMBL" id="MPM84711.1"/>
    </source>
</evidence>
<name>A0A645D642_9ZZZZ</name>
<protein>
    <submittedName>
        <fullName evidence="1">Uncharacterized protein</fullName>
    </submittedName>
</protein>